<feature type="signal peptide" evidence="1">
    <location>
        <begin position="1"/>
        <end position="21"/>
    </location>
</feature>
<feature type="chain" id="PRO_5013279779" evidence="1">
    <location>
        <begin position="22"/>
        <end position="220"/>
    </location>
</feature>
<evidence type="ECO:0000256" key="1">
    <source>
        <dbReference type="SAM" id="SignalP"/>
    </source>
</evidence>
<keyword evidence="3" id="KW-1185">Reference proteome</keyword>
<keyword evidence="1" id="KW-0732">Signal</keyword>
<dbReference type="SUPFAM" id="SSF51092">
    <property type="entry name" value="Vitelline membrane outer protein-I (VMO-I)"/>
    <property type="match status" value="1"/>
</dbReference>
<dbReference type="PANTHER" id="PTHR18841:SF0">
    <property type="entry name" value="VITELLINE MEMBRANE OUTER LAYER 1 HOMOLOG A-RELATED"/>
    <property type="match status" value="1"/>
</dbReference>
<proteinExistence type="predicted"/>
<dbReference type="OMA" id="EPWDAWD"/>
<organism evidence="2 3">
    <name type="scientific">Folsomia candida</name>
    <name type="common">Springtail</name>
    <dbReference type="NCBI Taxonomy" id="158441"/>
    <lineage>
        <taxon>Eukaryota</taxon>
        <taxon>Metazoa</taxon>
        <taxon>Ecdysozoa</taxon>
        <taxon>Arthropoda</taxon>
        <taxon>Hexapoda</taxon>
        <taxon>Collembola</taxon>
        <taxon>Entomobryomorpha</taxon>
        <taxon>Isotomoidea</taxon>
        <taxon>Isotomidae</taxon>
        <taxon>Proisotominae</taxon>
        <taxon>Folsomia</taxon>
    </lineage>
</organism>
<dbReference type="InterPro" id="IPR005515">
    <property type="entry name" value="VOMI"/>
</dbReference>
<evidence type="ECO:0000313" key="3">
    <source>
        <dbReference type="Proteomes" id="UP000198287"/>
    </source>
</evidence>
<dbReference type="Gene3D" id="2.100.10.20">
    <property type="entry name" value="Vitelline membrane outer layer protein I (VOMI)"/>
    <property type="match status" value="1"/>
</dbReference>
<comment type="caution">
    <text evidence="2">The sequence shown here is derived from an EMBL/GenBank/DDBJ whole genome shotgun (WGS) entry which is preliminary data.</text>
</comment>
<dbReference type="Proteomes" id="UP000198287">
    <property type="component" value="Unassembled WGS sequence"/>
</dbReference>
<protein>
    <submittedName>
        <fullName evidence="2">Vitelline membrane outer layer protein 1</fullName>
    </submittedName>
</protein>
<dbReference type="OrthoDB" id="6329319at2759"/>
<gene>
    <name evidence="2" type="ORF">Fcan01_06063</name>
</gene>
<dbReference type="Pfam" id="PF03762">
    <property type="entry name" value="VOMI"/>
    <property type="match status" value="1"/>
</dbReference>
<dbReference type="AlphaFoldDB" id="A0A226EQG0"/>
<reference evidence="2 3" key="1">
    <citation type="submission" date="2015-12" db="EMBL/GenBank/DDBJ databases">
        <title>The genome of Folsomia candida.</title>
        <authorList>
            <person name="Faddeeva A."/>
            <person name="Derks M.F."/>
            <person name="Anvar Y."/>
            <person name="Smit S."/>
            <person name="Van Straalen N."/>
            <person name="Roelofs D."/>
        </authorList>
    </citation>
    <scope>NUCLEOTIDE SEQUENCE [LARGE SCALE GENOMIC DNA]</scope>
    <source>
        <strain evidence="2 3">VU population</strain>
        <tissue evidence="2">Whole body</tissue>
    </source>
</reference>
<dbReference type="GO" id="GO:0005615">
    <property type="term" value="C:extracellular space"/>
    <property type="evidence" value="ECO:0007669"/>
    <property type="project" value="TreeGrafter"/>
</dbReference>
<dbReference type="InterPro" id="IPR036706">
    <property type="entry name" value="VOMI_sf"/>
</dbReference>
<dbReference type="EMBL" id="LNIX01000002">
    <property type="protein sequence ID" value="OXA59865.1"/>
    <property type="molecule type" value="Genomic_DNA"/>
</dbReference>
<evidence type="ECO:0000313" key="2">
    <source>
        <dbReference type="EMBL" id="OXA59865.1"/>
    </source>
</evidence>
<name>A0A226EQG0_FOLCA</name>
<dbReference type="STRING" id="158441.A0A226EQG0"/>
<sequence length="220" mass="24326">MTAFFTLVAVGLAFLVGEAFTAQTLTSPILTNWGTWGEFEYCPPGSKVISMQIKVEPWDAWDGLTDDSCLNAIKLVCGNPVTGDIANFITSKEGTFGRYKAMHRCNGNGYAVGFMLRVVEEDTAIVDETATNNLRILCAGSTSGFMELDGEGWGEWTNPRICDSHEYICGIQTQVQDDQGITRDDTALNNLRVQCCDLTKEDMVYYGLRVENTTMSRSHK</sequence>
<accession>A0A226EQG0</accession>
<dbReference type="PANTHER" id="PTHR18841">
    <property type="entry name" value="VITELLINE MEMBRANE OUTER LAYER PROTEIN I-RELATED"/>
    <property type="match status" value="1"/>
</dbReference>